<name>A0ABX1GBN4_9GAMM</name>
<proteinExistence type="inferred from homology"/>
<evidence type="ECO:0000256" key="1">
    <source>
        <dbReference type="ARBA" id="ARBA00022714"/>
    </source>
</evidence>
<gene>
    <name evidence="8" type="ORF">HCU74_03965</name>
</gene>
<accession>A0ABX1GBN4</accession>
<dbReference type="PANTHER" id="PTHR21496:SF0">
    <property type="entry name" value="RIESKE DOMAIN-CONTAINING PROTEIN"/>
    <property type="match status" value="1"/>
</dbReference>
<keyword evidence="3" id="KW-0408">Iron</keyword>
<dbReference type="InterPro" id="IPR017941">
    <property type="entry name" value="Rieske_2Fe-2S"/>
</dbReference>
<keyword evidence="4" id="KW-0411">Iron-sulfur</keyword>
<dbReference type="InterPro" id="IPR036922">
    <property type="entry name" value="Rieske_2Fe-2S_sf"/>
</dbReference>
<evidence type="ECO:0000256" key="6">
    <source>
        <dbReference type="ARBA" id="ARBA00038001"/>
    </source>
</evidence>
<keyword evidence="1" id="KW-0001">2Fe-2S</keyword>
<dbReference type="SUPFAM" id="SSF50022">
    <property type="entry name" value="ISP domain"/>
    <property type="match status" value="1"/>
</dbReference>
<dbReference type="Gene3D" id="2.102.10.10">
    <property type="entry name" value="Rieske [2Fe-2S] iron-sulphur domain"/>
    <property type="match status" value="1"/>
</dbReference>
<reference evidence="8 9" key="1">
    <citation type="submission" date="2020-04" db="EMBL/GenBank/DDBJ databases">
        <authorList>
            <person name="Yoon J."/>
        </authorList>
    </citation>
    <scope>NUCLEOTIDE SEQUENCE [LARGE SCALE GENOMIC DNA]</scope>
    <source>
        <strain evidence="8 9">KMU-166</strain>
    </source>
</reference>
<keyword evidence="9" id="KW-1185">Reference proteome</keyword>
<dbReference type="RefSeq" id="WP_168449088.1">
    <property type="nucleotide sequence ID" value="NZ_JAAWWK010000001.1"/>
</dbReference>
<dbReference type="EMBL" id="JAAWWK010000001">
    <property type="protein sequence ID" value="NKI16574.1"/>
    <property type="molecule type" value="Genomic_DNA"/>
</dbReference>
<keyword evidence="2" id="KW-0479">Metal-binding</keyword>
<dbReference type="Proteomes" id="UP000765845">
    <property type="component" value="Unassembled WGS sequence"/>
</dbReference>
<comment type="caution">
    <text evidence="8">The sequence shown here is derived from an EMBL/GenBank/DDBJ whole genome shotgun (WGS) entry which is preliminary data.</text>
</comment>
<dbReference type="Pfam" id="PF00355">
    <property type="entry name" value="Rieske"/>
    <property type="match status" value="1"/>
</dbReference>
<feature type="domain" description="Rieske" evidence="7">
    <location>
        <begin position="5"/>
        <end position="101"/>
    </location>
</feature>
<evidence type="ECO:0000256" key="3">
    <source>
        <dbReference type="ARBA" id="ARBA00023004"/>
    </source>
</evidence>
<evidence type="ECO:0000313" key="8">
    <source>
        <dbReference type="EMBL" id="NKI16574.1"/>
    </source>
</evidence>
<evidence type="ECO:0000259" key="7">
    <source>
        <dbReference type="PROSITE" id="PS51296"/>
    </source>
</evidence>
<dbReference type="PROSITE" id="PS51296">
    <property type="entry name" value="RIESKE"/>
    <property type="match status" value="1"/>
</dbReference>
<comment type="cofactor">
    <cofactor evidence="5">
        <name>[2Fe-2S] cluster</name>
        <dbReference type="ChEBI" id="CHEBI:190135"/>
    </cofactor>
</comment>
<sequence length="104" mass="11190">MAQTVTAGSVSELPPGKIHKIEHGEQVIALVNIDGQFFAVDGVCGHAGGPLCRGEVVAQEKVISCPWHGWEYDLQSGECLMDPSLSQKVFAVQVQDDTVKIEVE</sequence>
<organism evidence="8 9">
    <name type="scientific">Spongiibacter thalassae</name>
    <dbReference type="NCBI Taxonomy" id="2721624"/>
    <lineage>
        <taxon>Bacteria</taxon>
        <taxon>Pseudomonadati</taxon>
        <taxon>Pseudomonadota</taxon>
        <taxon>Gammaproteobacteria</taxon>
        <taxon>Cellvibrionales</taxon>
        <taxon>Spongiibacteraceae</taxon>
        <taxon>Spongiibacter</taxon>
    </lineage>
</organism>
<evidence type="ECO:0000256" key="4">
    <source>
        <dbReference type="ARBA" id="ARBA00023014"/>
    </source>
</evidence>
<comment type="similarity">
    <text evidence="6">Belongs to the bacterial ring-hydroxylating dioxygenase ferredoxin component family.</text>
</comment>
<evidence type="ECO:0000313" key="9">
    <source>
        <dbReference type="Proteomes" id="UP000765845"/>
    </source>
</evidence>
<dbReference type="PANTHER" id="PTHR21496">
    <property type="entry name" value="FERREDOXIN-RELATED"/>
    <property type="match status" value="1"/>
</dbReference>
<evidence type="ECO:0000256" key="2">
    <source>
        <dbReference type="ARBA" id="ARBA00022723"/>
    </source>
</evidence>
<protein>
    <submittedName>
        <fullName evidence="8">Rieske (2Fe-2S) protein</fullName>
    </submittedName>
</protein>
<evidence type="ECO:0000256" key="5">
    <source>
        <dbReference type="ARBA" id="ARBA00034078"/>
    </source>
</evidence>